<name>A0ABS6N4S1_9RHOB</name>
<reference evidence="2" key="1">
    <citation type="submission" date="2021-06" db="EMBL/GenBank/DDBJ databases">
        <title>Thalassococcus sp. CAU 1522 isolated from sea sand, Republic of Korea.</title>
        <authorList>
            <person name="Kim W."/>
        </authorList>
    </citation>
    <scope>NUCLEOTIDE SEQUENCE</scope>
    <source>
        <strain evidence="2">CAU 1522</strain>
    </source>
</reference>
<dbReference type="PANTHER" id="PTHR39168">
    <property type="entry name" value="TRANSCRIPTIONAL REGULATOR-RELATED"/>
    <property type="match status" value="1"/>
</dbReference>
<accession>A0ABS6N4S1</accession>
<evidence type="ECO:0000313" key="2">
    <source>
        <dbReference type="EMBL" id="MBV2359003.1"/>
    </source>
</evidence>
<dbReference type="EMBL" id="JAHRWL010000001">
    <property type="protein sequence ID" value="MBV2359003.1"/>
    <property type="molecule type" value="Genomic_DNA"/>
</dbReference>
<sequence>MKDGPDIARIAALIGDPARANILTALMGGKALTATELASEAGVTPQTASGHLARLDEGGLVRIRKQGRHKYVTLGSDAVAGVLEALMGLSAGTGHLRTRTGPRDSALRQARVCYNHLAGDRGVQMFDALTAQGVLTMSGDDVALTASGADFAVGFGIDLDALARRRAPLCRACLDWSERRTHLAGSLGRAMLDRMFVLGWARRDPDSRAVHFTPPGARAFDAAFARP</sequence>
<protein>
    <submittedName>
        <fullName evidence="2">ArsR family transcriptional regulator</fullName>
    </submittedName>
</protein>
<keyword evidence="3" id="KW-1185">Reference proteome</keyword>
<dbReference type="RefSeq" id="WP_217776841.1">
    <property type="nucleotide sequence ID" value="NZ_JAHRWL010000001.1"/>
</dbReference>
<dbReference type="InterPro" id="IPR011991">
    <property type="entry name" value="ArsR-like_HTH"/>
</dbReference>
<dbReference type="PANTHER" id="PTHR39168:SF1">
    <property type="entry name" value="TRANSCRIPTIONAL REGULATORY PROTEIN"/>
    <property type="match status" value="1"/>
</dbReference>
<gene>
    <name evidence="2" type="ORF">KUH32_04380</name>
</gene>
<dbReference type="CDD" id="cd00090">
    <property type="entry name" value="HTH_ARSR"/>
    <property type="match status" value="1"/>
</dbReference>
<dbReference type="SMART" id="SM00418">
    <property type="entry name" value="HTH_ARSR"/>
    <property type="match status" value="1"/>
</dbReference>
<comment type="caution">
    <text evidence="2">The sequence shown here is derived from an EMBL/GenBank/DDBJ whole genome shotgun (WGS) entry which is preliminary data.</text>
</comment>
<dbReference type="PROSITE" id="PS50987">
    <property type="entry name" value="HTH_ARSR_2"/>
    <property type="match status" value="1"/>
</dbReference>
<feature type="domain" description="HTH arsR-type" evidence="1">
    <location>
        <begin position="1"/>
        <end position="94"/>
    </location>
</feature>
<dbReference type="Proteomes" id="UP001166293">
    <property type="component" value="Unassembled WGS sequence"/>
</dbReference>
<dbReference type="InterPro" id="IPR001845">
    <property type="entry name" value="HTH_ArsR_DNA-bd_dom"/>
</dbReference>
<dbReference type="InterPro" id="IPR052543">
    <property type="entry name" value="HTH_Metal-responsive_Reg"/>
</dbReference>
<evidence type="ECO:0000259" key="1">
    <source>
        <dbReference type="PROSITE" id="PS50987"/>
    </source>
</evidence>
<organism evidence="2 3">
    <name type="scientific">Thalassococcus arenae</name>
    <dbReference type="NCBI Taxonomy" id="2851652"/>
    <lineage>
        <taxon>Bacteria</taxon>
        <taxon>Pseudomonadati</taxon>
        <taxon>Pseudomonadota</taxon>
        <taxon>Alphaproteobacteria</taxon>
        <taxon>Rhodobacterales</taxon>
        <taxon>Roseobacteraceae</taxon>
        <taxon>Thalassococcus</taxon>
    </lineage>
</organism>
<dbReference type="Pfam" id="PF12840">
    <property type="entry name" value="HTH_20"/>
    <property type="match status" value="1"/>
</dbReference>
<proteinExistence type="predicted"/>
<evidence type="ECO:0000313" key="3">
    <source>
        <dbReference type="Proteomes" id="UP001166293"/>
    </source>
</evidence>